<accession>A9CZZ2</accession>
<dbReference type="AlphaFoldDB" id="A9CZZ2"/>
<proteinExistence type="predicted"/>
<sequence>MRYSKPTTPTFGSNVIPFPKTPHTPIADTPGQPRRTGPTLNHSDNGPGSGFQQPTQTVTAQNTPNQVHRQRAILTMAFKRKPGSPEQADEVAAWTARQVLLRAGEGEAEKTWLPPLVRRNLDLMCACRHPVGLILRDWLDGNRRLLPANFQTLVEYSTCVAESE</sequence>
<dbReference type="OrthoDB" id="8404843at2"/>
<name>A9CZZ2_HOEPD</name>
<comment type="caution">
    <text evidence="2">The sequence shown here is derived from an EMBL/GenBank/DDBJ whole genome shotgun (WGS) entry which is preliminary data.</text>
</comment>
<feature type="compositionally biased region" description="Polar residues" evidence="1">
    <location>
        <begin position="38"/>
        <end position="67"/>
    </location>
</feature>
<gene>
    <name evidence="2" type="ORF">HPDFL43_01765</name>
</gene>
<feature type="compositionally biased region" description="Polar residues" evidence="1">
    <location>
        <begin position="1"/>
        <end position="13"/>
    </location>
</feature>
<dbReference type="RefSeq" id="WP_156970195.1">
    <property type="nucleotide sequence ID" value="NZ_CM002917.1"/>
</dbReference>
<dbReference type="STRING" id="411684.HPDFL43_01765"/>
<evidence type="ECO:0000313" key="2">
    <source>
        <dbReference type="EMBL" id="EDQ34884.2"/>
    </source>
</evidence>
<dbReference type="EMBL" id="ABIA03000002">
    <property type="protein sequence ID" value="EDQ34884.2"/>
    <property type="molecule type" value="Genomic_DNA"/>
</dbReference>
<organism evidence="2 3">
    <name type="scientific">Hoeflea phototrophica (strain DSM 17068 / NCIMB 14078 / DFL-43)</name>
    <dbReference type="NCBI Taxonomy" id="411684"/>
    <lineage>
        <taxon>Bacteria</taxon>
        <taxon>Pseudomonadati</taxon>
        <taxon>Pseudomonadota</taxon>
        <taxon>Alphaproteobacteria</taxon>
        <taxon>Hyphomicrobiales</taxon>
        <taxon>Rhizobiaceae</taxon>
        <taxon>Hoeflea</taxon>
    </lineage>
</organism>
<protein>
    <submittedName>
        <fullName evidence="2">Uncharacterized protein</fullName>
    </submittedName>
</protein>
<evidence type="ECO:0000256" key="1">
    <source>
        <dbReference type="SAM" id="MobiDB-lite"/>
    </source>
</evidence>
<evidence type="ECO:0000313" key="3">
    <source>
        <dbReference type="Proteomes" id="UP000004291"/>
    </source>
</evidence>
<keyword evidence="3" id="KW-1185">Reference proteome</keyword>
<feature type="region of interest" description="Disordered" evidence="1">
    <location>
        <begin position="1"/>
        <end position="67"/>
    </location>
</feature>
<dbReference type="Proteomes" id="UP000004291">
    <property type="component" value="Chromosome"/>
</dbReference>
<reference evidence="2 3" key="1">
    <citation type="submission" date="2007-10" db="EMBL/GenBank/DDBJ databases">
        <authorList>
            <person name="Wagner-Dobler I."/>
            <person name="Ferriera S."/>
            <person name="Johnson J."/>
            <person name="Kravitz S."/>
            <person name="Beeson K."/>
            <person name="Sutton G."/>
            <person name="Rogers Y.-H."/>
            <person name="Friedman R."/>
            <person name="Frazier M."/>
            <person name="Venter J.C."/>
        </authorList>
    </citation>
    <scope>NUCLEOTIDE SEQUENCE [LARGE SCALE GENOMIC DNA]</scope>
    <source>
        <strain evidence="2 3">DFL-43</strain>
    </source>
</reference>
<dbReference type="HOGENOM" id="CLU_1616769_0_0_5"/>
<reference evidence="2 3" key="2">
    <citation type="submission" date="2012-06" db="EMBL/GenBank/DDBJ databases">
        <authorList>
            <person name="Fiebig A."/>
        </authorList>
    </citation>
    <scope>NUCLEOTIDE SEQUENCE [LARGE SCALE GENOMIC DNA]</scope>
    <source>
        <strain evidence="2 3">DFL-43</strain>
    </source>
</reference>